<feature type="compositionally biased region" description="Basic and acidic residues" evidence="1">
    <location>
        <begin position="31"/>
        <end position="43"/>
    </location>
</feature>
<keyword evidence="2" id="KW-0808">Transferase</keyword>
<dbReference type="GO" id="GO:0016301">
    <property type="term" value="F:kinase activity"/>
    <property type="evidence" value="ECO:0007669"/>
    <property type="project" value="UniProtKB-KW"/>
</dbReference>
<dbReference type="PaxDb" id="269797-Mbar_A1665"/>
<dbReference type="HOGENOM" id="CLU_3039023_0_0_2"/>
<name>Q46BY3_METBF</name>
<sequence>MCSAADTINLVLNHQVSLVKREGKWERIENSRRKNTTECKQTEKVLGQSEQHIR</sequence>
<gene>
    <name evidence="2" type="ordered locus">Mbar_A1665</name>
</gene>
<accession>Q46BY3</accession>
<organism evidence="2">
    <name type="scientific">Methanosarcina barkeri (strain Fusaro / DSM 804)</name>
    <dbReference type="NCBI Taxonomy" id="269797"/>
    <lineage>
        <taxon>Archaea</taxon>
        <taxon>Methanobacteriati</taxon>
        <taxon>Methanobacteriota</taxon>
        <taxon>Stenosarchaea group</taxon>
        <taxon>Methanomicrobia</taxon>
        <taxon>Methanosarcinales</taxon>
        <taxon>Methanosarcinaceae</taxon>
        <taxon>Methanosarcina</taxon>
    </lineage>
</organism>
<dbReference type="EMBL" id="CP000099">
    <property type="protein sequence ID" value="AAZ70609.1"/>
    <property type="molecule type" value="Genomic_DNA"/>
</dbReference>
<protein>
    <submittedName>
        <fullName evidence="2">Sensory transduction histidine kinase</fullName>
    </submittedName>
</protein>
<keyword evidence="2" id="KW-0418">Kinase</keyword>
<dbReference type="KEGG" id="mba:Mbar_A1665"/>
<dbReference type="eggNOG" id="arCOG03567">
    <property type="taxonomic scope" value="Archaea"/>
</dbReference>
<evidence type="ECO:0000313" key="2">
    <source>
        <dbReference type="EMBL" id="AAZ70609.1"/>
    </source>
</evidence>
<reference evidence="2" key="1">
    <citation type="submission" date="2006-06" db="EMBL/GenBank/DDBJ databases">
        <title>Complete sequence of chromosome 1 of Methanosarcina barkeri str. fusaro.</title>
        <authorList>
            <person name="Copeland A."/>
            <person name="Lucas S."/>
            <person name="Lapidus A."/>
            <person name="Barry K."/>
            <person name="Detter J.C."/>
            <person name="Glavina T."/>
            <person name="Hammon N."/>
            <person name="Israni S."/>
            <person name="Pitluck S."/>
            <person name="Goodwin L.A."/>
            <person name="Saunders E.H."/>
            <person name="Schmutz J."/>
            <person name="Larimer F."/>
            <person name="Land M."/>
            <person name="Anderson I."/>
            <person name="Richardson P."/>
        </authorList>
    </citation>
    <scope>NUCLEOTIDE SEQUENCE</scope>
    <source>
        <strain evidence="2">Fusaro</strain>
    </source>
</reference>
<dbReference type="AlphaFoldDB" id="Q46BY3"/>
<feature type="region of interest" description="Disordered" evidence="1">
    <location>
        <begin position="31"/>
        <end position="54"/>
    </location>
</feature>
<proteinExistence type="predicted"/>
<evidence type="ECO:0000256" key="1">
    <source>
        <dbReference type="SAM" id="MobiDB-lite"/>
    </source>
</evidence>